<keyword evidence="2" id="KW-1185">Reference proteome</keyword>
<accession>A0A2K2G202</accession>
<comment type="caution">
    <text evidence="1">The sequence shown here is derived from an EMBL/GenBank/DDBJ whole genome shotgun (WGS) entry which is preliminary data.</text>
</comment>
<reference evidence="1 2" key="1">
    <citation type="submission" date="2016-05" db="EMBL/GenBank/DDBJ databases">
        <title>Complete genome sequence of Novosphingobium guangzhouense SA925(T).</title>
        <authorList>
            <person name="Sha S."/>
        </authorList>
    </citation>
    <scope>NUCLEOTIDE SEQUENCE [LARGE SCALE GENOMIC DNA]</scope>
    <source>
        <strain evidence="1 2">SA925</strain>
    </source>
</reference>
<dbReference type="OrthoDB" id="7473760at2"/>
<evidence type="ECO:0000313" key="2">
    <source>
        <dbReference type="Proteomes" id="UP000236327"/>
    </source>
</evidence>
<dbReference type="EMBL" id="LYMM01000029">
    <property type="protein sequence ID" value="PNU05054.1"/>
    <property type="molecule type" value="Genomic_DNA"/>
</dbReference>
<protein>
    <submittedName>
        <fullName evidence="1">Uncharacterized protein</fullName>
    </submittedName>
</protein>
<gene>
    <name evidence="1" type="ORF">A8V01_04270</name>
</gene>
<evidence type="ECO:0000313" key="1">
    <source>
        <dbReference type="EMBL" id="PNU05054.1"/>
    </source>
</evidence>
<name>A0A2K2G202_9SPHN</name>
<organism evidence="1 2">
    <name type="scientific">Novosphingobium guangzhouense</name>
    <dbReference type="NCBI Taxonomy" id="1850347"/>
    <lineage>
        <taxon>Bacteria</taxon>
        <taxon>Pseudomonadati</taxon>
        <taxon>Pseudomonadota</taxon>
        <taxon>Alphaproteobacteria</taxon>
        <taxon>Sphingomonadales</taxon>
        <taxon>Sphingomonadaceae</taxon>
        <taxon>Novosphingobium</taxon>
    </lineage>
</organism>
<dbReference type="AlphaFoldDB" id="A0A2K2G202"/>
<proteinExistence type="predicted"/>
<dbReference type="Proteomes" id="UP000236327">
    <property type="component" value="Unassembled WGS sequence"/>
</dbReference>
<sequence length="120" mass="13075">MQSELVRGTSFPFATGRARGPWLRLLSEVLNLAGPSAEFLRHSERDWASATFSGARHTVALTFDGAAAVAHGEAFMTLLPDHEFTVPRHIVADAAVTSVEQTQAPARMTLEVELLVLQDF</sequence>
<dbReference type="RefSeq" id="WP_103095720.1">
    <property type="nucleotide sequence ID" value="NZ_LYMM01000029.1"/>
</dbReference>